<feature type="domain" description="Disease resistance protein Roq1-like winged-helix" evidence="4">
    <location>
        <begin position="303"/>
        <end position="344"/>
    </location>
</feature>
<evidence type="ECO:0000313" key="6">
    <source>
        <dbReference type="Proteomes" id="UP000326396"/>
    </source>
</evidence>
<protein>
    <submittedName>
        <fullName evidence="5">Uncharacterized protein</fullName>
    </submittedName>
</protein>
<dbReference type="PRINTS" id="PR00364">
    <property type="entry name" value="DISEASERSIST"/>
</dbReference>
<dbReference type="GO" id="GO:0006952">
    <property type="term" value="P:defense response"/>
    <property type="evidence" value="ECO:0007669"/>
    <property type="project" value="InterPro"/>
</dbReference>
<dbReference type="Proteomes" id="UP000326396">
    <property type="component" value="Linkage Group LG12"/>
</dbReference>
<feature type="domain" description="NB-ARC" evidence="3">
    <location>
        <begin position="152"/>
        <end position="250"/>
    </location>
</feature>
<evidence type="ECO:0000256" key="2">
    <source>
        <dbReference type="ARBA" id="ARBA00022737"/>
    </source>
</evidence>
<dbReference type="InterPro" id="IPR027417">
    <property type="entry name" value="P-loop_NTPase"/>
</dbReference>
<dbReference type="Pfam" id="PF00931">
    <property type="entry name" value="NB-ARC"/>
    <property type="match status" value="1"/>
</dbReference>
<dbReference type="PANTHER" id="PTHR11017:SF577">
    <property type="entry name" value="DISEASE RESISTANCE PROTEIN (TIR-NBS-LRR CLASS), PUTATIVE-RELATED"/>
    <property type="match status" value="1"/>
</dbReference>
<dbReference type="InterPro" id="IPR058192">
    <property type="entry name" value="WHD_ROQ1-like"/>
</dbReference>
<keyword evidence="1" id="KW-0433">Leucine-rich repeat</keyword>
<dbReference type="InterPro" id="IPR044974">
    <property type="entry name" value="Disease_R_plants"/>
</dbReference>
<keyword evidence="2" id="KW-0677">Repeat</keyword>
<reference evidence="5 6" key="1">
    <citation type="submission" date="2019-05" db="EMBL/GenBank/DDBJ databases">
        <title>Mikania micrantha, genome provides insights into the molecular mechanism of rapid growth.</title>
        <authorList>
            <person name="Liu B."/>
        </authorList>
    </citation>
    <scope>NUCLEOTIDE SEQUENCE [LARGE SCALE GENOMIC DNA]</scope>
    <source>
        <strain evidence="5">NLD-2019</strain>
        <tissue evidence="5">Leaf</tissue>
    </source>
</reference>
<dbReference type="AlphaFoldDB" id="A0A5N6PJM9"/>
<evidence type="ECO:0000259" key="3">
    <source>
        <dbReference type="Pfam" id="PF00931"/>
    </source>
</evidence>
<evidence type="ECO:0000259" key="4">
    <source>
        <dbReference type="Pfam" id="PF23282"/>
    </source>
</evidence>
<name>A0A5N6PJM9_9ASTR</name>
<keyword evidence="6" id="KW-1185">Reference proteome</keyword>
<dbReference type="SUPFAM" id="SSF52058">
    <property type="entry name" value="L domain-like"/>
    <property type="match status" value="1"/>
</dbReference>
<sequence>MGRDIVRRLHPRKPNRHTRLWVKEEIENILYNDLGTEDTKSMNMRYLGIHPAIVMKGLRKMKKIIFLSVNNYVFPTYRVLKMLKFVDLSYSKLRTFDLGMTRNLETLDLRSCIDLVELQIPSALPMLKDLNLSGSKALYPLKNVVSFLEIDSEDDVRMIGICGMGGAGKTTVARAIYDNISIFYEGISFVENVREGSKGMGLKELQRQILSAVLNDRNINVEGVSDGKNMMKRMMPHRKVLVVLDDVDDISLIGLSQEVESSSQQETDKAKSIWLDTLERLKTIPLEETLKKLEISYDGLEKDYQEIFLDVACILKGEQKNKAIRMLESCGFHAQIGLEVLEEKFEYFCGWLDHPPDKSEDQGTGNLCSVVTSCPKVLAEFVASAPLTPLLKPDKGIRPIAVGGIWRRLVSKVAMKKVRKEMTQYLGDYQFGVGLPNGAEAVLHSANRFLNSFHADGSLALLTVDFSNAFNTVDRTTFLQEVHQRCPSIYRWVQFLYAQPARLYVGNECIGATTGIKLFDGTNQMLERIRLGDVKD</sequence>
<gene>
    <name evidence="5" type="ORF">E3N88_09655</name>
</gene>
<evidence type="ECO:0000256" key="1">
    <source>
        <dbReference type="ARBA" id="ARBA00022614"/>
    </source>
</evidence>
<evidence type="ECO:0000313" key="5">
    <source>
        <dbReference type="EMBL" id="KAD6454949.1"/>
    </source>
</evidence>
<dbReference type="EMBL" id="SZYD01000004">
    <property type="protein sequence ID" value="KAD6454949.1"/>
    <property type="molecule type" value="Genomic_DNA"/>
</dbReference>
<organism evidence="5 6">
    <name type="scientific">Mikania micrantha</name>
    <name type="common">bitter vine</name>
    <dbReference type="NCBI Taxonomy" id="192012"/>
    <lineage>
        <taxon>Eukaryota</taxon>
        <taxon>Viridiplantae</taxon>
        <taxon>Streptophyta</taxon>
        <taxon>Embryophyta</taxon>
        <taxon>Tracheophyta</taxon>
        <taxon>Spermatophyta</taxon>
        <taxon>Magnoliopsida</taxon>
        <taxon>eudicotyledons</taxon>
        <taxon>Gunneridae</taxon>
        <taxon>Pentapetalae</taxon>
        <taxon>asterids</taxon>
        <taxon>campanulids</taxon>
        <taxon>Asterales</taxon>
        <taxon>Asteraceae</taxon>
        <taxon>Asteroideae</taxon>
        <taxon>Heliantheae alliance</taxon>
        <taxon>Eupatorieae</taxon>
        <taxon>Mikania</taxon>
    </lineage>
</organism>
<dbReference type="Pfam" id="PF23282">
    <property type="entry name" value="WHD_ROQ1"/>
    <property type="match status" value="1"/>
</dbReference>
<accession>A0A5N6PJM9</accession>
<dbReference type="SUPFAM" id="SSF52540">
    <property type="entry name" value="P-loop containing nucleoside triphosphate hydrolases"/>
    <property type="match status" value="1"/>
</dbReference>
<dbReference type="Gene3D" id="3.80.10.10">
    <property type="entry name" value="Ribonuclease Inhibitor"/>
    <property type="match status" value="1"/>
</dbReference>
<dbReference type="Gene3D" id="3.40.50.300">
    <property type="entry name" value="P-loop containing nucleotide triphosphate hydrolases"/>
    <property type="match status" value="1"/>
</dbReference>
<dbReference type="OrthoDB" id="1930487at2759"/>
<dbReference type="InterPro" id="IPR032675">
    <property type="entry name" value="LRR_dom_sf"/>
</dbReference>
<dbReference type="InterPro" id="IPR002182">
    <property type="entry name" value="NB-ARC"/>
</dbReference>
<proteinExistence type="predicted"/>
<dbReference type="GO" id="GO:0043531">
    <property type="term" value="F:ADP binding"/>
    <property type="evidence" value="ECO:0007669"/>
    <property type="project" value="InterPro"/>
</dbReference>
<dbReference type="PANTHER" id="PTHR11017">
    <property type="entry name" value="LEUCINE-RICH REPEAT-CONTAINING PROTEIN"/>
    <property type="match status" value="1"/>
</dbReference>
<comment type="caution">
    <text evidence="5">The sequence shown here is derived from an EMBL/GenBank/DDBJ whole genome shotgun (WGS) entry which is preliminary data.</text>
</comment>